<accession>A0A543FT40</accession>
<dbReference type="SUPFAM" id="SSF53850">
    <property type="entry name" value="Periplasmic binding protein-like II"/>
    <property type="match status" value="1"/>
</dbReference>
<evidence type="ECO:0000256" key="4">
    <source>
        <dbReference type="ARBA" id="ARBA00023163"/>
    </source>
</evidence>
<proteinExistence type="inferred from homology"/>
<dbReference type="GO" id="GO:0032993">
    <property type="term" value="C:protein-DNA complex"/>
    <property type="evidence" value="ECO:0007669"/>
    <property type="project" value="TreeGrafter"/>
</dbReference>
<dbReference type="Pfam" id="PF00126">
    <property type="entry name" value="HTH_1"/>
    <property type="match status" value="1"/>
</dbReference>
<dbReference type="Proteomes" id="UP000319818">
    <property type="component" value="Unassembled WGS sequence"/>
</dbReference>
<dbReference type="Pfam" id="PF03466">
    <property type="entry name" value="LysR_substrate"/>
    <property type="match status" value="1"/>
</dbReference>
<dbReference type="SUPFAM" id="SSF46785">
    <property type="entry name" value="Winged helix' DNA-binding domain"/>
    <property type="match status" value="1"/>
</dbReference>
<keyword evidence="2" id="KW-0805">Transcription regulation</keyword>
<keyword evidence="7" id="KW-1185">Reference proteome</keyword>
<evidence type="ECO:0000256" key="3">
    <source>
        <dbReference type="ARBA" id="ARBA00023125"/>
    </source>
</evidence>
<reference evidence="6 7" key="1">
    <citation type="submission" date="2019-06" db="EMBL/GenBank/DDBJ databases">
        <title>Sequencing the genomes of 1000 actinobacteria strains.</title>
        <authorList>
            <person name="Klenk H.-P."/>
        </authorList>
    </citation>
    <scope>NUCLEOTIDE SEQUENCE [LARGE SCALE GENOMIC DNA]</scope>
    <source>
        <strain evidence="6 7">DSM 45511</strain>
    </source>
</reference>
<comment type="similarity">
    <text evidence="1">Belongs to the LysR transcriptional regulatory family.</text>
</comment>
<evidence type="ECO:0000256" key="1">
    <source>
        <dbReference type="ARBA" id="ARBA00009437"/>
    </source>
</evidence>
<dbReference type="GO" id="GO:0003677">
    <property type="term" value="F:DNA binding"/>
    <property type="evidence" value="ECO:0007669"/>
    <property type="project" value="UniProtKB-KW"/>
</dbReference>
<dbReference type="InterPro" id="IPR036390">
    <property type="entry name" value="WH_DNA-bd_sf"/>
</dbReference>
<keyword evidence="4" id="KW-0804">Transcription</keyword>
<dbReference type="Gene3D" id="3.40.190.290">
    <property type="match status" value="1"/>
</dbReference>
<evidence type="ECO:0000259" key="5">
    <source>
        <dbReference type="PROSITE" id="PS50931"/>
    </source>
</evidence>
<dbReference type="InterPro" id="IPR005119">
    <property type="entry name" value="LysR_subst-bd"/>
</dbReference>
<feature type="domain" description="HTH lysR-type" evidence="5">
    <location>
        <begin position="24"/>
        <end position="68"/>
    </location>
</feature>
<dbReference type="PANTHER" id="PTHR30346">
    <property type="entry name" value="TRANSCRIPTIONAL DUAL REGULATOR HCAR-RELATED"/>
    <property type="match status" value="1"/>
</dbReference>
<dbReference type="AlphaFoldDB" id="A0A543FT40"/>
<keyword evidence="3" id="KW-0238">DNA-binding</keyword>
<evidence type="ECO:0000313" key="7">
    <source>
        <dbReference type="Proteomes" id="UP000319818"/>
    </source>
</evidence>
<comment type="caution">
    <text evidence="6">The sequence shown here is derived from an EMBL/GenBank/DDBJ whole genome shotgun (WGS) entry which is preliminary data.</text>
</comment>
<sequence>MLSPSSTVASDLMPRLMLLHAMTERGHLSAAAEAVGVPQPTATRWLSALSRTVGVALTHRVGRRIELTRAGVALAESVGSAHTTLAMGVARAHEAADPGRGQVVFGFLRTMGASRAPELLRDYRATRPRVRLALVQAAHEELIEKLHDGTIDIAMSSVRESDVDIVATELFQEPFVLVVPADHRLARRESVRLYDCRDETFVGLSVGIALRRRVDELFGAARVRPRYGFETDEVETVRGLATAGVGIAVLPARHGGPLAGSAEVPIVPRHYRNIGLLVSTRRPLEPTAEGFRQWASAHSWTRSLGARRTSGRV</sequence>
<dbReference type="RefSeq" id="WP_170225754.1">
    <property type="nucleotide sequence ID" value="NZ_VFPH01000002.1"/>
</dbReference>
<dbReference type="InterPro" id="IPR036388">
    <property type="entry name" value="WH-like_DNA-bd_sf"/>
</dbReference>
<dbReference type="EMBL" id="VFPH01000002">
    <property type="protein sequence ID" value="TQM36963.1"/>
    <property type="molecule type" value="Genomic_DNA"/>
</dbReference>
<evidence type="ECO:0000256" key="2">
    <source>
        <dbReference type="ARBA" id="ARBA00023015"/>
    </source>
</evidence>
<organism evidence="6 7">
    <name type="scientific">Pseudonocardia cypriaca</name>
    <dbReference type="NCBI Taxonomy" id="882449"/>
    <lineage>
        <taxon>Bacteria</taxon>
        <taxon>Bacillati</taxon>
        <taxon>Actinomycetota</taxon>
        <taxon>Actinomycetes</taxon>
        <taxon>Pseudonocardiales</taxon>
        <taxon>Pseudonocardiaceae</taxon>
        <taxon>Pseudonocardia</taxon>
    </lineage>
</organism>
<dbReference type="PANTHER" id="PTHR30346:SF28">
    <property type="entry name" value="HTH-TYPE TRANSCRIPTIONAL REGULATOR CYNR"/>
    <property type="match status" value="1"/>
</dbReference>
<dbReference type="InterPro" id="IPR000847">
    <property type="entry name" value="LysR_HTH_N"/>
</dbReference>
<dbReference type="PROSITE" id="PS50931">
    <property type="entry name" value="HTH_LYSR"/>
    <property type="match status" value="1"/>
</dbReference>
<protein>
    <submittedName>
        <fullName evidence="6">LysR family transcriptional regulator</fullName>
    </submittedName>
</protein>
<evidence type="ECO:0000313" key="6">
    <source>
        <dbReference type="EMBL" id="TQM36963.1"/>
    </source>
</evidence>
<name>A0A543FT40_9PSEU</name>
<dbReference type="GO" id="GO:0003700">
    <property type="term" value="F:DNA-binding transcription factor activity"/>
    <property type="evidence" value="ECO:0007669"/>
    <property type="project" value="InterPro"/>
</dbReference>
<dbReference type="Gene3D" id="1.10.10.10">
    <property type="entry name" value="Winged helix-like DNA-binding domain superfamily/Winged helix DNA-binding domain"/>
    <property type="match status" value="1"/>
</dbReference>
<gene>
    <name evidence="6" type="ORF">FB388_4158</name>
</gene>